<comment type="caution">
    <text evidence="3">The sequence shown here is derived from an EMBL/GenBank/DDBJ whole genome shotgun (WGS) entry which is preliminary data.</text>
</comment>
<evidence type="ECO:0000313" key="4">
    <source>
        <dbReference type="Proteomes" id="UP001521222"/>
    </source>
</evidence>
<gene>
    <name evidence="3" type="ORF">SLS59_002967</name>
</gene>
<protein>
    <recommendedName>
        <fullName evidence="2">Alpha/beta hydrolase fold-3 domain-containing protein</fullName>
    </recommendedName>
</protein>
<name>A0ABR3RNS4_9PLEO</name>
<dbReference type="Gene3D" id="3.40.50.1820">
    <property type="entry name" value="alpha/beta hydrolase"/>
    <property type="match status" value="1"/>
</dbReference>
<dbReference type="PANTHER" id="PTHR48081">
    <property type="entry name" value="AB HYDROLASE SUPERFAMILY PROTEIN C4A8.06C"/>
    <property type="match status" value="1"/>
</dbReference>
<dbReference type="PANTHER" id="PTHR48081:SF8">
    <property type="entry name" value="ALPHA_BETA HYDROLASE FOLD-3 DOMAIN-CONTAINING PROTEIN-RELATED"/>
    <property type="match status" value="1"/>
</dbReference>
<organism evidence="3 4">
    <name type="scientific">Nothophoma quercina</name>
    <dbReference type="NCBI Taxonomy" id="749835"/>
    <lineage>
        <taxon>Eukaryota</taxon>
        <taxon>Fungi</taxon>
        <taxon>Dikarya</taxon>
        <taxon>Ascomycota</taxon>
        <taxon>Pezizomycotina</taxon>
        <taxon>Dothideomycetes</taxon>
        <taxon>Pleosporomycetidae</taxon>
        <taxon>Pleosporales</taxon>
        <taxon>Pleosporineae</taxon>
        <taxon>Didymellaceae</taxon>
        <taxon>Nothophoma</taxon>
    </lineage>
</organism>
<evidence type="ECO:0000256" key="1">
    <source>
        <dbReference type="ARBA" id="ARBA00022801"/>
    </source>
</evidence>
<proteinExistence type="predicted"/>
<dbReference type="InterPro" id="IPR029058">
    <property type="entry name" value="AB_hydrolase_fold"/>
</dbReference>
<dbReference type="Pfam" id="PF07859">
    <property type="entry name" value="Abhydrolase_3"/>
    <property type="match status" value="1"/>
</dbReference>
<keyword evidence="4" id="KW-1185">Reference proteome</keyword>
<dbReference type="Proteomes" id="UP001521222">
    <property type="component" value="Unassembled WGS sequence"/>
</dbReference>
<accession>A0ABR3RNS4</accession>
<evidence type="ECO:0000259" key="2">
    <source>
        <dbReference type="Pfam" id="PF07859"/>
    </source>
</evidence>
<feature type="domain" description="Alpha/beta hydrolase fold-3" evidence="2">
    <location>
        <begin position="104"/>
        <end position="317"/>
    </location>
</feature>
<dbReference type="InterPro" id="IPR013094">
    <property type="entry name" value="AB_hydrolase_3"/>
</dbReference>
<dbReference type="SUPFAM" id="SSF53474">
    <property type="entry name" value="alpha/beta-Hydrolases"/>
    <property type="match status" value="1"/>
</dbReference>
<dbReference type="InterPro" id="IPR050300">
    <property type="entry name" value="GDXG_lipolytic_enzyme"/>
</dbReference>
<evidence type="ECO:0000313" key="3">
    <source>
        <dbReference type="EMBL" id="KAL1605848.1"/>
    </source>
</evidence>
<sequence>MPIDSSEWSSYGAKMDPALEALLPHLPPGKSFADYNTATALRSSIATQVSQMLAAGIIKPIDWTAIGVEKKDIQIPVRDGSDIRAVVYRPTTAGPSPSNPGPLLVYFHGGGWTFGWPEAWENGFEVLTTQLGITCVGVAYRLAPEHVFPTAAEDACDALQWCVEHAESVGADPNQGVVVAGTSAGACLAAVASHDAVGRGETGVRGVVLMSAGLVHHGALPREWRSHHKSWDEHKDAMILDARGMDWFFDQYKPDPQSGYASPLLWPGGHKGQPPTYLQVMGMDPLRDDSLIYESVLREDHGVSTKFDVYNGVPHGAPDFFPMLPIAGKALDDMKAGVEWILNQTSS</sequence>
<keyword evidence="1" id="KW-0378">Hydrolase</keyword>
<reference evidence="3 4" key="1">
    <citation type="submission" date="2024-02" db="EMBL/GenBank/DDBJ databases">
        <title>De novo assembly and annotation of 12 fungi associated with fruit tree decline syndrome in Ontario, Canada.</title>
        <authorList>
            <person name="Sulman M."/>
            <person name="Ellouze W."/>
            <person name="Ilyukhin E."/>
        </authorList>
    </citation>
    <scope>NUCLEOTIDE SEQUENCE [LARGE SCALE GENOMIC DNA]</scope>
    <source>
        <strain evidence="3 4">M97-236</strain>
    </source>
</reference>
<dbReference type="EMBL" id="JAKIXB020000008">
    <property type="protein sequence ID" value="KAL1605848.1"/>
    <property type="molecule type" value="Genomic_DNA"/>
</dbReference>